<accession>A0ACB6QMG3</accession>
<keyword evidence="2" id="KW-1185">Reference proteome</keyword>
<protein>
    <submittedName>
        <fullName evidence="1">Uncharacterized protein</fullName>
    </submittedName>
</protein>
<dbReference type="EMBL" id="MU003518">
    <property type="protein sequence ID" value="KAF2467768.1"/>
    <property type="molecule type" value="Genomic_DNA"/>
</dbReference>
<gene>
    <name evidence="1" type="ORF">BDR25DRAFT_233632</name>
</gene>
<evidence type="ECO:0000313" key="1">
    <source>
        <dbReference type="EMBL" id="KAF2467768.1"/>
    </source>
</evidence>
<proteinExistence type="predicted"/>
<organism evidence="1 2">
    <name type="scientific">Lindgomyces ingoldianus</name>
    <dbReference type="NCBI Taxonomy" id="673940"/>
    <lineage>
        <taxon>Eukaryota</taxon>
        <taxon>Fungi</taxon>
        <taxon>Dikarya</taxon>
        <taxon>Ascomycota</taxon>
        <taxon>Pezizomycotina</taxon>
        <taxon>Dothideomycetes</taxon>
        <taxon>Pleosporomycetidae</taxon>
        <taxon>Pleosporales</taxon>
        <taxon>Lindgomycetaceae</taxon>
        <taxon>Lindgomyces</taxon>
    </lineage>
</organism>
<evidence type="ECO:0000313" key="2">
    <source>
        <dbReference type="Proteomes" id="UP000799755"/>
    </source>
</evidence>
<feature type="non-terminal residue" evidence="1">
    <location>
        <position position="1"/>
    </location>
</feature>
<sequence length="85" mass="10015">GNHTKLPYNKRKHREEATLCQLQTGRSRLNYSLEKLGVTDSDTCECDGRTSDTVRHFIFEGPRWEAQRRKPREVAGSRWKDLSYF</sequence>
<dbReference type="Proteomes" id="UP000799755">
    <property type="component" value="Unassembled WGS sequence"/>
</dbReference>
<reference evidence="1" key="1">
    <citation type="journal article" date="2020" name="Stud. Mycol.">
        <title>101 Dothideomycetes genomes: a test case for predicting lifestyles and emergence of pathogens.</title>
        <authorList>
            <person name="Haridas S."/>
            <person name="Albert R."/>
            <person name="Binder M."/>
            <person name="Bloem J."/>
            <person name="Labutti K."/>
            <person name="Salamov A."/>
            <person name="Andreopoulos B."/>
            <person name="Baker S."/>
            <person name="Barry K."/>
            <person name="Bills G."/>
            <person name="Bluhm B."/>
            <person name="Cannon C."/>
            <person name="Castanera R."/>
            <person name="Culley D."/>
            <person name="Daum C."/>
            <person name="Ezra D."/>
            <person name="Gonzalez J."/>
            <person name="Henrissat B."/>
            <person name="Kuo A."/>
            <person name="Liang C."/>
            <person name="Lipzen A."/>
            <person name="Lutzoni F."/>
            <person name="Magnuson J."/>
            <person name="Mondo S."/>
            <person name="Nolan M."/>
            <person name="Ohm R."/>
            <person name="Pangilinan J."/>
            <person name="Park H.-J."/>
            <person name="Ramirez L."/>
            <person name="Alfaro M."/>
            <person name="Sun H."/>
            <person name="Tritt A."/>
            <person name="Yoshinaga Y."/>
            <person name="Zwiers L.-H."/>
            <person name="Turgeon B."/>
            <person name="Goodwin S."/>
            <person name="Spatafora J."/>
            <person name="Crous P."/>
            <person name="Grigoriev I."/>
        </authorList>
    </citation>
    <scope>NUCLEOTIDE SEQUENCE</scope>
    <source>
        <strain evidence="1">ATCC 200398</strain>
    </source>
</reference>
<name>A0ACB6QMG3_9PLEO</name>
<comment type="caution">
    <text evidence="1">The sequence shown here is derived from an EMBL/GenBank/DDBJ whole genome shotgun (WGS) entry which is preliminary data.</text>
</comment>